<dbReference type="RefSeq" id="XP_023163681.2">
    <property type="nucleotide sequence ID" value="XM_023307913.2"/>
</dbReference>
<evidence type="ECO:0000313" key="3">
    <source>
        <dbReference type="RefSeq" id="XP_023163681.2"/>
    </source>
</evidence>
<evidence type="ECO:0000313" key="2">
    <source>
        <dbReference type="Proteomes" id="UP000504633"/>
    </source>
</evidence>
<feature type="transmembrane region" description="Helical" evidence="1">
    <location>
        <begin position="206"/>
        <end position="227"/>
    </location>
</feature>
<dbReference type="Proteomes" id="UP000504633">
    <property type="component" value="Unplaced"/>
</dbReference>
<proteinExistence type="predicted"/>
<feature type="transmembrane region" description="Helical" evidence="1">
    <location>
        <begin position="76"/>
        <end position="97"/>
    </location>
</feature>
<dbReference type="KEGG" id="dhe:111594557"/>
<dbReference type="PANTHER" id="PTHR12459">
    <property type="entry name" value="TRANSMEMBRANE PROTEIN 135-RELATED"/>
    <property type="match status" value="1"/>
</dbReference>
<feature type="transmembrane region" description="Helical" evidence="1">
    <location>
        <begin position="277"/>
        <end position="300"/>
    </location>
</feature>
<protein>
    <submittedName>
        <fullName evidence="3">Uncharacterized protein LOC111594557</fullName>
    </submittedName>
</protein>
<accession>A0A6J1LJX9</accession>
<dbReference type="PANTHER" id="PTHR12459:SF15">
    <property type="entry name" value="TRANSMEMBRANE PROTEIN 135"/>
    <property type="match status" value="1"/>
</dbReference>
<organism evidence="2 3">
    <name type="scientific">Drosophila hydei</name>
    <name type="common">Fruit fly</name>
    <dbReference type="NCBI Taxonomy" id="7224"/>
    <lineage>
        <taxon>Eukaryota</taxon>
        <taxon>Metazoa</taxon>
        <taxon>Ecdysozoa</taxon>
        <taxon>Arthropoda</taxon>
        <taxon>Hexapoda</taxon>
        <taxon>Insecta</taxon>
        <taxon>Pterygota</taxon>
        <taxon>Neoptera</taxon>
        <taxon>Endopterygota</taxon>
        <taxon>Diptera</taxon>
        <taxon>Brachycera</taxon>
        <taxon>Muscomorpha</taxon>
        <taxon>Ephydroidea</taxon>
        <taxon>Drosophilidae</taxon>
        <taxon>Drosophila</taxon>
    </lineage>
</organism>
<evidence type="ECO:0000256" key="1">
    <source>
        <dbReference type="SAM" id="Phobius"/>
    </source>
</evidence>
<dbReference type="AlphaFoldDB" id="A0A6J1LJX9"/>
<dbReference type="OrthoDB" id="291792at2759"/>
<keyword evidence="1" id="KW-1133">Transmembrane helix</keyword>
<dbReference type="InterPro" id="IPR026749">
    <property type="entry name" value="Tmem135"/>
</dbReference>
<dbReference type="GeneID" id="111594557"/>
<gene>
    <name evidence="3" type="primary">LOC111594557</name>
</gene>
<feature type="transmembrane region" description="Helical" evidence="1">
    <location>
        <begin position="239"/>
        <end position="257"/>
    </location>
</feature>
<feature type="transmembrane region" description="Helical" evidence="1">
    <location>
        <begin position="104"/>
        <end position="122"/>
    </location>
</feature>
<keyword evidence="1" id="KW-0812">Transmembrane</keyword>
<reference evidence="3" key="1">
    <citation type="submission" date="2025-08" db="UniProtKB">
        <authorList>
            <consortium name="RefSeq"/>
        </authorList>
    </citation>
    <scope>IDENTIFICATION</scope>
    <source>
        <strain evidence="3">15085-1641.00</strain>
        <tissue evidence="3">Whole body</tissue>
    </source>
</reference>
<name>A0A6J1LJX9_DROHY</name>
<keyword evidence="1" id="KW-0472">Membrane</keyword>
<keyword evidence="2" id="KW-1185">Reference proteome</keyword>
<sequence length="389" mass="44596">MVAPSKLFGYPISHIPCANIVHSQPNQSCTQALLWNLYRNHVSSAKYYLPTLVLMPLILNWRRLSKRRLWSTVRNYLDTMFFASTMNALTLYLICAWRRLNRRFVYLCTPFLSCYLAAQINWLAPPKVVQFFVTGMTHAAMEAVLRQMNAGLVRSRPAQTLLFMLSSLLVLRQQQKRIYSGFWFIKPDQMPLDYSKWPILRRLKQASLELCTYLGMGLIMDLFNALMRGNLKKFKIKSTSFIVTYMGIYKLVQVLVAGKLELNQTNLLAAFLSGASYGLFSHIPISYMCFAVVIAIQALYQQLCKVDATHNKRLAALQPIPWAKLLIPPAMAYLTNCMFYEQHVLSGLAKSFIDDTCDNNVRRIYTIINQPVEAILKIAQAGPKTNFLF</sequence>
<dbReference type="OMA" id="WNLYRNH"/>